<feature type="compositionally biased region" description="Basic and acidic residues" evidence="1">
    <location>
        <begin position="93"/>
        <end position="107"/>
    </location>
</feature>
<feature type="compositionally biased region" description="Basic and acidic residues" evidence="1">
    <location>
        <begin position="12"/>
        <end position="34"/>
    </location>
</feature>
<feature type="region of interest" description="Disordered" evidence="1">
    <location>
        <begin position="1"/>
        <end position="41"/>
    </location>
</feature>
<protein>
    <submittedName>
        <fullName evidence="2">Uncharacterized protein</fullName>
    </submittedName>
</protein>
<dbReference type="Proteomes" id="UP001607302">
    <property type="component" value="Unassembled WGS sequence"/>
</dbReference>
<reference evidence="2 3" key="1">
    <citation type="journal article" date="2024" name="Ann. Entomol. Soc. Am.">
        <title>Genomic analyses of the southern and eastern yellowjacket wasps (Hymenoptera: Vespidae) reveal evolutionary signatures of social life.</title>
        <authorList>
            <person name="Catto M.A."/>
            <person name="Caine P.B."/>
            <person name="Orr S.E."/>
            <person name="Hunt B.G."/>
            <person name="Goodisman M.A.D."/>
        </authorList>
    </citation>
    <scope>NUCLEOTIDE SEQUENCE [LARGE SCALE GENOMIC DNA]</scope>
    <source>
        <strain evidence="2">233</strain>
        <tissue evidence="2">Head and thorax</tissue>
    </source>
</reference>
<dbReference type="EMBL" id="JAUDFV010000138">
    <property type="protein sequence ID" value="KAL2725553.1"/>
    <property type="molecule type" value="Genomic_DNA"/>
</dbReference>
<name>A0ABD2AY53_VESSQ</name>
<sequence>MVRISSLCDVTGNDRKDEGEKGIRNEEERRREEADGGSSKITRIRNRENHCLRSFIVTLSTRREIALSLNTRCTCKHNDMFLTRKSILPGGLDDEHNRANEGQEKLKNFSSDPVARILS</sequence>
<proteinExistence type="predicted"/>
<evidence type="ECO:0000313" key="2">
    <source>
        <dbReference type="EMBL" id="KAL2725553.1"/>
    </source>
</evidence>
<comment type="caution">
    <text evidence="2">The sequence shown here is derived from an EMBL/GenBank/DDBJ whole genome shotgun (WGS) entry which is preliminary data.</text>
</comment>
<dbReference type="AlphaFoldDB" id="A0ABD2AY53"/>
<keyword evidence="3" id="KW-1185">Reference proteome</keyword>
<organism evidence="2 3">
    <name type="scientific">Vespula squamosa</name>
    <name type="common">Southern yellow jacket</name>
    <name type="synonym">Wasp</name>
    <dbReference type="NCBI Taxonomy" id="30214"/>
    <lineage>
        <taxon>Eukaryota</taxon>
        <taxon>Metazoa</taxon>
        <taxon>Ecdysozoa</taxon>
        <taxon>Arthropoda</taxon>
        <taxon>Hexapoda</taxon>
        <taxon>Insecta</taxon>
        <taxon>Pterygota</taxon>
        <taxon>Neoptera</taxon>
        <taxon>Endopterygota</taxon>
        <taxon>Hymenoptera</taxon>
        <taxon>Apocrita</taxon>
        <taxon>Aculeata</taxon>
        <taxon>Vespoidea</taxon>
        <taxon>Vespidae</taxon>
        <taxon>Vespinae</taxon>
        <taxon>Vespula</taxon>
    </lineage>
</organism>
<evidence type="ECO:0000313" key="3">
    <source>
        <dbReference type="Proteomes" id="UP001607302"/>
    </source>
</evidence>
<evidence type="ECO:0000256" key="1">
    <source>
        <dbReference type="SAM" id="MobiDB-lite"/>
    </source>
</evidence>
<gene>
    <name evidence="2" type="ORF">V1478_008226</name>
</gene>
<feature type="region of interest" description="Disordered" evidence="1">
    <location>
        <begin position="87"/>
        <end position="119"/>
    </location>
</feature>
<accession>A0ABD2AY53</accession>